<sequence>MSTPQDIVINDRLDLKGALALLQAPHCASATSITLSNLHWDVLSLGDTQTPVPEHRTPCPRPLEIANILKNGLTRLKKLQRLVLVGNDPFTLLPFIQQPPLLVSLDITRTDPEPERWWTDDYDILAKFMVKYSMNKDGPPRMGSQPRARESFVLLRVYDVLLADPANVRAFFRANGISCITHVELHFSLSTPQPRRTGAGATDPEEDYVRALQDVLTHKPIATRETFMSSTWGVYQNHDYRIGRYGGFPAGRRVDGLHIGWHLRWDQGMKQWVKDEARENFLLLEYTKGQVSVKRSGPDGGTMVVVSDGVTLRSRVGAPQVMSRIS</sequence>
<gene>
    <name evidence="1" type="ORF">AAE3_LOCUS9545</name>
</gene>
<accession>A0A8S0XWT8</accession>
<dbReference type="EMBL" id="CACVBS010000058">
    <property type="protein sequence ID" value="CAA7267241.1"/>
    <property type="molecule type" value="Genomic_DNA"/>
</dbReference>
<reference evidence="1 2" key="1">
    <citation type="submission" date="2020-01" db="EMBL/GenBank/DDBJ databases">
        <authorList>
            <person name="Gupta K D."/>
        </authorList>
    </citation>
    <scope>NUCLEOTIDE SEQUENCE [LARGE SCALE GENOMIC DNA]</scope>
</reference>
<proteinExistence type="predicted"/>
<evidence type="ECO:0000313" key="2">
    <source>
        <dbReference type="Proteomes" id="UP000467700"/>
    </source>
</evidence>
<protein>
    <submittedName>
        <fullName evidence="1">Uncharacterized protein</fullName>
    </submittedName>
</protein>
<name>A0A8S0XWT8_CYCAE</name>
<comment type="caution">
    <text evidence="1">The sequence shown here is derived from an EMBL/GenBank/DDBJ whole genome shotgun (WGS) entry which is preliminary data.</text>
</comment>
<evidence type="ECO:0000313" key="1">
    <source>
        <dbReference type="EMBL" id="CAA7267241.1"/>
    </source>
</evidence>
<keyword evidence="2" id="KW-1185">Reference proteome</keyword>
<dbReference type="Proteomes" id="UP000467700">
    <property type="component" value="Unassembled WGS sequence"/>
</dbReference>
<organism evidence="1 2">
    <name type="scientific">Cyclocybe aegerita</name>
    <name type="common">Black poplar mushroom</name>
    <name type="synonym">Agrocybe aegerita</name>
    <dbReference type="NCBI Taxonomy" id="1973307"/>
    <lineage>
        <taxon>Eukaryota</taxon>
        <taxon>Fungi</taxon>
        <taxon>Dikarya</taxon>
        <taxon>Basidiomycota</taxon>
        <taxon>Agaricomycotina</taxon>
        <taxon>Agaricomycetes</taxon>
        <taxon>Agaricomycetidae</taxon>
        <taxon>Agaricales</taxon>
        <taxon>Agaricineae</taxon>
        <taxon>Bolbitiaceae</taxon>
        <taxon>Cyclocybe</taxon>
    </lineage>
</organism>
<dbReference type="AlphaFoldDB" id="A0A8S0XWT8"/>